<sequence>MISLLNKYQRLLAWFISGLVFAVLLSLATPNQQPATAANQIYAPSSNQSVMTSDFAATHLEPNFYQ</sequence>
<dbReference type="HOGENOM" id="CLU_204591_0_0_3"/>
<keyword evidence="2" id="KW-1185">Reference proteome</keyword>
<dbReference type="eggNOG" id="ENOG5030NQG">
    <property type="taxonomic scope" value="Bacteria"/>
</dbReference>
<evidence type="ECO:0000313" key="2">
    <source>
        <dbReference type="Proteomes" id="UP000010475"/>
    </source>
</evidence>
<dbReference type="AlphaFoldDB" id="K9WX30"/>
<accession>K9WX30</accession>
<gene>
    <name evidence="1" type="ORF">Cylst_2137</name>
</gene>
<reference evidence="1 2" key="1">
    <citation type="submission" date="2012-06" db="EMBL/GenBank/DDBJ databases">
        <title>Finished chromosome of genome of Cylindrospermum stagnale PCC 7417.</title>
        <authorList>
            <consortium name="US DOE Joint Genome Institute"/>
            <person name="Gugger M."/>
            <person name="Coursin T."/>
            <person name="Rippka R."/>
            <person name="Tandeau De Marsac N."/>
            <person name="Huntemann M."/>
            <person name="Wei C.-L."/>
            <person name="Han J."/>
            <person name="Detter J.C."/>
            <person name="Han C."/>
            <person name="Tapia R."/>
            <person name="Chen A."/>
            <person name="Kyrpides N."/>
            <person name="Mavromatis K."/>
            <person name="Markowitz V."/>
            <person name="Szeto E."/>
            <person name="Ivanova N."/>
            <person name="Pagani I."/>
            <person name="Pati A."/>
            <person name="Goodwin L."/>
            <person name="Nordberg H.P."/>
            <person name="Cantor M.N."/>
            <person name="Hua S.X."/>
            <person name="Woyke T."/>
            <person name="Kerfeld C.A."/>
        </authorList>
    </citation>
    <scope>NUCLEOTIDE SEQUENCE [LARGE SCALE GENOMIC DNA]</scope>
    <source>
        <strain evidence="1 2">PCC 7417</strain>
    </source>
</reference>
<dbReference type="OrthoDB" id="490142at2"/>
<dbReference type="Proteomes" id="UP000010475">
    <property type="component" value="Chromosome"/>
</dbReference>
<name>K9WX30_9NOST</name>
<protein>
    <submittedName>
        <fullName evidence="1">Uncharacterized protein</fullName>
    </submittedName>
</protein>
<proteinExistence type="predicted"/>
<evidence type="ECO:0000313" key="1">
    <source>
        <dbReference type="EMBL" id="AFZ24374.1"/>
    </source>
</evidence>
<dbReference type="KEGG" id="csg:Cylst_2137"/>
<dbReference type="STRING" id="56107.Cylst_2137"/>
<dbReference type="EMBL" id="CP003642">
    <property type="protein sequence ID" value="AFZ24374.1"/>
    <property type="molecule type" value="Genomic_DNA"/>
</dbReference>
<organism evidence="1 2">
    <name type="scientific">Cylindrospermum stagnale PCC 7417</name>
    <dbReference type="NCBI Taxonomy" id="56107"/>
    <lineage>
        <taxon>Bacteria</taxon>
        <taxon>Bacillati</taxon>
        <taxon>Cyanobacteriota</taxon>
        <taxon>Cyanophyceae</taxon>
        <taxon>Nostocales</taxon>
        <taxon>Nostocaceae</taxon>
        <taxon>Cylindrospermum</taxon>
    </lineage>
</organism>
<dbReference type="RefSeq" id="WP_015207629.1">
    <property type="nucleotide sequence ID" value="NC_019757.1"/>
</dbReference>